<dbReference type="InterPro" id="IPR022998">
    <property type="entry name" value="ThiamineP_synth_TenI"/>
</dbReference>
<dbReference type="PANTHER" id="PTHR20857:SF23">
    <property type="entry name" value="THIAMINE BIOSYNTHETIC BIFUNCTIONAL ENZYME"/>
    <property type="match status" value="1"/>
</dbReference>
<dbReference type="InterPro" id="IPR036206">
    <property type="entry name" value="ThiamineP_synth_sf"/>
</dbReference>
<protein>
    <recommendedName>
        <fullName evidence="10">Thiamine-phosphate synthase</fullName>
        <shortName evidence="10">TP synthase</shortName>
        <shortName evidence="10">TPS</shortName>
        <ecNumber evidence="10">2.5.1.3</ecNumber>
    </recommendedName>
    <alternativeName>
        <fullName evidence="10">Thiamine-phosphate pyrophosphorylase</fullName>
        <shortName evidence="10">TMP pyrophosphorylase</shortName>
        <shortName evidence="10">TMP-PPase</shortName>
    </alternativeName>
</protein>
<comment type="catalytic activity">
    <reaction evidence="7 10 11">
        <text>4-methyl-5-(2-phosphooxyethyl)-thiazole + 4-amino-2-methyl-5-(diphosphooxymethyl)pyrimidine + H(+) = thiamine phosphate + diphosphate</text>
        <dbReference type="Rhea" id="RHEA:22328"/>
        <dbReference type="ChEBI" id="CHEBI:15378"/>
        <dbReference type="ChEBI" id="CHEBI:33019"/>
        <dbReference type="ChEBI" id="CHEBI:37575"/>
        <dbReference type="ChEBI" id="CHEBI:57841"/>
        <dbReference type="ChEBI" id="CHEBI:58296"/>
        <dbReference type="EC" id="2.5.1.3"/>
    </reaction>
</comment>
<accession>A0A9D1CG23</accession>
<feature type="binding site" evidence="10">
    <location>
        <begin position="186"/>
        <end position="187"/>
    </location>
    <ligand>
        <name>2-[(2R,5Z)-2-carboxy-4-methylthiazol-5(2H)-ylidene]ethyl phosphate</name>
        <dbReference type="ChEBI" id="CHEBI:62899"/>
    </ligand>
</feature>
<keyword evidence="3 10" id="KW-0808">Transferase</keyword>
<dbReference type="GO" id="GO:0000287">
    <property type="term" value="F:magnesium ion binding"/>
    <property type="evidence" value="ECO:0007669"/>
    <property type="project" value="UniProtKB-UniRule"/>
</dbReference>
<organism evidence="14 15">
    <name type="scientific">Aquifex aeolicus</name>
    <dbReference type="NCBI Taxonomy" id="63363"/>
    <lineage>
        <taxon>Bacteria</taxon>
        <taxon>Pseudomonadati</taxon>
        <taxon>Aquificota</taxon>
        <taxon>Aquificia</taxon>
        <taxon>Aquificales</taxon>
        <taxon>Aquificaceae</taxon>
        <taxon>Aquifex</taxon>
    </lineage>
</organism>
<dbReference type="FunFam" id="3.20.20.70:FF:000096">
    <property type="entry name" value="Thiamine-phosphate synthase"/>
    <property type="match status" value="1"/>
</dbReference>
<feature type="domain" description="PH" evidence="13">
    <location>
        <begin position="1"/>
        <end position="30"/>
    </location>
</feature>
<dbReference type="InterPro" id="IPR034291">
    <property type="entry name" value="TMP_synthase"/>
</dbReference>
<feature type="binding site" evidence="10">
    <location>
        <begin position="37"/>
        <end position="41"/>
    </location>
    <ligand>
        <name>4-amino-2-methyl-5-(diphosphooxymethyl)pyrimidine</name>
        <dbReference type="ChEBI" id="CHEBI:57841"/>
    </ligand>
</feature>
<dbReference type="GO" id="GO:0009229">
    <property type="term" value="P:thiamine diphosphate biosynthetic process"/>
    <property type="evidence" value="ECO:0007669"/>
    <property type="project" value="UniProtKB-UniRule"/>
</dbReference>
<evidence type="ECO:0000313" key="15">
    <source>
        <dbReference type="Proteomes" id="UP000606463"/>
    </source>
</evidence>
<evidence type="ECO:0000256" key="7">
    <source>
        <dbReference type="ARBA" id="ARBA00047334"/>
    </source>
</evidence>
<dbReference type="InterPro" id="IPR013785">
    <property type="entry name" value="Aldolase_TIM"/>
</dbReference>
<dbReference type="AlphaFoldDB" id="A0A9D1CG23"/>
<dbReference type="SUPFAM" id="SSF51391">
    <property type="entry name" value="Thiamin phosphate synthase"/>
    <property type="match status" value="1"/>
</dbReference>
<dbReference type="Proteomes" id="UP000606463">
    <property type="component" value="Unassembled WGS sequence"/>
</dbReference>
<evidence type="ECO:0000256" key="11">
    <source>
        <dbReference type="RuleBase" id="RU003826"/>
    </source>
</evidence>
<comment type="caution">
    <text evidence="14">The sequence shown here is derived from an EMBL/GenBank/DDBJ whole genome shotgun (WGS) entry which is preliminary data.</text>
</comment>
<feature type="binding site" evidence="10">
    <location>
        <position position="166"/>
    </location>
    <ligand>
        <name>2-[(2R,5Z)-2-carboxy-4-methylthiazol-5(2H)-ylidene]ethyl phosphate</name>
        <dbReference type="ChEBI" id="CHEBI:62899"/>
    </ligand>
</feature>
<evidence type="ECO:0000256" key="12">
    <source>
        <dbReference type="RuleBase" id="RU004253"/>
    </source>
</evidence>
<proteinExistence type="inferred from homology"/>
<evidence type="ECO:0000256" key="6">
    <source>
        <dbReference type="ARBA" id="ARBA00022977"/>
    </source>
</evidence>
<dbReference type="GO" id="GO:0005737">
    <property type="term" value="C:cytoplasm"/>
    <property type="evidence" value="ECO:0007669"/>
    <property type="project" value="TreeGrafter"/>
</dbReference>
<sequence length="220" mass="24405">MQFDLTLYLITDDGYLEGRDWLKAIEDAIKGGVTIVQYRSKNLSKTTREMYEELLQLRELTKRYNVPLIVNDRIDLALAVDADGVHIGQDDLPAEVVRKILGKEKIIGISTHSIEEVKAANNLPVDYIAFGSIFRTPTKEKPLVVGTGLLKEAKEVAKKPLVAIGGIMPYNVEEVIKVGVDGVAVISAILGFQDTFKSAESIKRAIERTRRELKLLGLLS</sequence>
<comment type="cofactor">
    <cofactor evidence="10">
        <name>Mg(2+)</name>
        <dbReference type="ChEBI" id="CHEBI:18420"/>
    </cofactor>
    <text evidence="10">Binds 1 Mg(2+) ion per subunit.</text>
</comment>
<evidence type="ECO:0000256" key="8">
    <source>
        <dbReference type="ARBA" id="ARBA00047851"/>
    </source>
</evidence>
<evidence type="ECO:0000256" key="2">
    <source>
        <dbReference type="ARBA" id="ARBA00005165"/>
    </source>
</evidence>
<keyword evidence="6 10" id="KW-0784">Thiamine biosynthesis</keyword>
<dbReference type="PROSITE" id="PS50003">
    <property type="entry name" value="PH_DOMAIN"/>
    <property type="match status" value="1"/>
</dbReference>
<evidence type="ECO:0000256" key="5">
    <source>
        <dbReference type="ARBA" id="ARBA00022842"/>
    </source>
</evidence>
<gene>
    <name evidence="10 14" type="primary">thiE</name>
    <name evidence="14" type="ORF">EYH37_05190</name>
</gene>
<comment type="pathway">
    <text evidence="2 10 12">Cofactor biosynthesis; thiamine diphosphate biosynthesis; thiamine phosphate from 4-amino-2-methyl-5-diphosphomethylpyrimidine and 4-methyl-5-(2-phosphoethyl)-thiazole: step 1/1.</text>
</comment>
<comment type="function">
    <text evidence="1 10">Condenses 4-methyl-5-(beta-hydroxyethyl)thiazole monophosphate (THZ-P) and 2-methyl-4-amino-5-hydroxymethyl pyrimidine pyrophosphate (HMP-PP) to form thiamine monophosphate (TMP).</text>
</comment>
<dbReference type="InterPro" id="IPR001849">
    <property type="entry name" value="PH_domain"/>
</dbReference>
<evidence type="ECO:0000313" key="14">
    <source>
        <dbReference type="EMBL" id="HIP98737.1"/>
    </source>
</evidence>
<feature type="binding site" evidence="10">
    <location>
        <position position="91"/>
    </location>
    <ligand>
        <name>Mg(2+)</name>
        <dbReference type="ChEBI" id="CHEBI:18420"/>
    </ligand>
</feature>
<feature type="binding site" evidence="10">
    <location>
        <position position="71"/>
    </location>
    <ligand>
        <name>4-amino-2-methyl-5-(diphosphooxymethyl)pyrimidine</name>
        <dbReference type="ChEBI" id="CHEBI:57841"/>
    </ligand>
</feature>
<dbReference type="HAMAP" id="MF_00097">
    <property type="entry name" value="TMP_synthase"/>
    <property type="match status" value="1"/>
</dbReference>
<feature type="binding site" evidence="10">
    <location>
        <position position="110"/>
    </location>
    <ligand>
        <name>4-amino-2-methyl-5-(diphosphooxymethyl)pyrimidine</name>
        <dbReference type="ChEBI" id="CHEBI:57841"/>
    </ligand>
</feature>
<dbReference type="NCBIfam" id="TIGR00693">
    <property type="entry name" value="thiE"/>
    <property type="match status" value="1"/>
</dbReference>
<dbReference type="GO" id="GO:0004789">
    <property type="term" value="F:thiamine-phosphate diphosphorylase activity"/>
    <property type="evidence" value="ECO:0007669"/>
    <property type="project" value="UniProtKB-UniRule"/>
</dbReference>
<keyword evidence="4 10" id="KW-0479">Metal-binding</keyword>
<name>A0A9D1CG23_AQUAO</name>
<dbReference type="Gene3D" id="3.20.20.70">
    <property type="entry name" value="Aldolase class I"/>
    <property type="match status" value="1"/>
</dbReference>
<dbReference type="Pfam" id="PF02581">
    <property type="entry name" value="TMP-TENI"/>
    <property type="match status" value="1"/>
</dbReference>
<evidence type="ECO:0000256" key="1">
    <source>
        <dbReference type="ARBA" id="ARBA00003814"/>
    </source>
</evidence>
<reference evidence="14" key="1">
    <citation type="journal article" date="2020" name="ISME J.">
        <title>Gammaproteobacteria mediating utilization of methyl-, sulfur- and petroleum organic compounds in deep ocean hydrothermal plumes.</title>
        <authorList>
            <person name="Zhou Z."/>
            <person name="Liu Y."/>
            <person name="Pan J."/>
            <person name="Cron B.R."/>
            <person name="Toner B.M."/>
            <person name="Anantharaman K."/>
            <person name="Breier J.A."/>
            <person name="Dick G.J."/>
            <person name="Li M."/>
        </authorList>
    </citation>
    <scope>NUCLEOTIDE SEQUENCE</scope>
    <source>
        <strain evidence="14">SZUA-1501</strain>
    </source>
</reference>
<evidence type="ECO:0000259" key="13">
    <source>
        <dbReference type="PROSITE" id="PS50003"/>
    </source>
</evidence>
<dbReference type="EC" id="2.5.1.3" evidence="10"/>
<keyword evidence="5 10" id="KW-0460">Magnesium</keyword>
<comment type="similarity">
    <text evidence="10 11">Belongs to the thiamine-phosphate synthase family.</text>
</comment>
<feature type="binding site" evidence="10">
    <location>
        <begin position="136"/>
        <end position="138"/>
    </location>
    <ligand>
        <name>2-[(2R,5Z)-2-carboxy-4-methylthiazol-5(2H)-ylidene]ethyl phosphate</name>
        <dbReference type="ChEBI" id="CHEBI:62899"/>
    </ligand>
</feature>
<dbReference type="PANTHER" id="PTHR20857">
    <property type="entry name" value="THIAMINE-PHOSPHATE PYROPHOSPHORYLASE"/>
    <property type="match status" value="1"/>
</dbReference>
<comment type="catalytic activity">
    <reaction evidence="9 10 11">
        <text>2-[(2R,5Z)-2-carboxy-4-methylthiazol-5(2H)-ylidene]ethyl phosphate + 4-amino-2-methyl-5-(diphosphooxymethyl)pyrimidine + 2 H(+) = thiamine phosphate + CO2 + diphosphate</text>
        <dbReference type="Rhea" id="RHEA:47844"/>
        <dbReference type="ChEBI" id="CHEBI:15378"/>
        <dbReference type="ChEBI" id="CHEBI:16526"/>
        <dbReference type="ChEBI" id="CHEBI:33019"/>
        <dbReference type="ChEBI" id="CHEBI:37575"/>
        <dbReference type="ChEBI" id="CHEBI:57841"/>
        <dbReference type="ChEBI" id="CHEBI:62899"/>
        <dbReference type="EC" id="2.5.1.3"/>
    </reaction>
</comment>
<comment type="catalytic activity">
    <reaction evidence="8 10 11">
        <text>2-(2-carboxy-4-methylthiazol-5-yl)ethyl phosphate + 4-amino-2-methyl-5-(diphosphooxymethyl)pyrimidine + 2 H(+) = thiamine phosphate + CO2 + diphosphate</text>
        <dbReference type="Rhea" id="RHEA:47848"/>
        <dbReference type="ChEBI" id="CHEBI:15378"/>
        <dbReference type="ChEBI" id="CHEBI:16526"/>
        <dbReference type="ChEBI" id="CHEBI:33019"/>
        <dbReference type="ChEBI" id="CHEBI:37575"/>
        <dbReference type="ChEBI" id="CHEBI:57841"/>
        <dbReference type="ChEBI" id="CHEBI:62890"/>
        <dbReference type="EC" id="2.5.1.3"/>
    </reaction>
</comment>
<dbReference type="EMBL" id="DQVE01000053">
    <property type="protein sequence ID" value="HIP98737.1"/>
    <property type="molecule type" value="Genomic_DNA"/>
</dbReference>
<evidence type="ECO:0000256" key="4">
    <source>
        <dbReference type="ARBA" id="ARBA00022723"/>
    </source>
</evidence>
<feature type="binding site" evidence="10">
    <location>
        <position position="139"/>
    </location>
    <ligand>
        <name>4-amino-2-methyl-5-(diphosphooxymethyl)pyrimidine</name>
        <dbReference type="ChEBI" id="CHEBI:57841"/>
    </ligand>
</feature>
<dbReference type="CDD" id="cd00564">
    <property type="entry name" value="TMP_TenI"/>
    <property type="match status" value="1"/>
</dbReference>
<evidence type="ECO:0000256" key="10">
    <source>
        <dbReference type="HAMAP-Rule" id="MF_00097"/>
    </source>
</evidence>
<feature type="binding site" evidence="10">
    <location>
        <position position="72"/>
    </location>
    <ligand>
        <name>Mg(2+)</name>
        <dbReference type="ChEBI" id="CHEBI:18420"/>
    </ligand>
</feature>
<evidence type="ECO:0000256" key="9">
    <source>
        <dbReference type="ARBA" id="ARBA00047883"/>
    </source>
</evidence>
<dbReference type="GO" id="GO:0009228">
    <property type="term" value="P:thiamine biosynthetic process"/>
    <property type="evidence" value="ECO:0007669"/>
    <property type="project" value="UniProtKB-KW"/>
</dbReference>
<evidence type="ECO:0000256" key="3">
    <source>
        <dbReference type="ARBA" id="ARBA00022679"/>
    </source>
</evidence>